<dbReference type="AlphaFoldDB" id="A0A7C8ILR4"/>
<sequence>MDASSNLIAISLERGLDSGWPEFLAAAKAANPEFETNYGVERLAADYAVLPIKIAKAMGHATGHESQELFRIGNMLLIVQERGTYTIDDMAHVMSNNWVLPTGDLDLIDRVRDKMSLSCNFVEDINRCGFQHFAKHVDEPIAVKSFMGQLGRLRIDPQRREFSRTPILSLSAVKAVLCAEIWCAWACENRSPLPPKAAFVELFGPGMAVRITEFTEQLMRAFTCNNFKLAVLQRYGYDIAFLSDFSVLVSLVEGL</sequence>
<dbReference type="InParanoid" id="A0A7C8ILR4"/>
<proteinExistence type="predicted"/>
<dbReference type="EMBL" id="WUBL01000196">
    <property type="protein sequence ID" value="KAF2963564.1"/>
    <property type="molecule type" value="Genomic_DNA"/>
</dbReference>
<accession>A0A7C8ILR4</accession>
<evidence type="ECO:0000313" key="2">
    <source>
        <dbReference type="Proteomes" id="UP000481858"/>
    </source>
</evidence>
<name>A0A7C8ILR4_9PEZI</name>
<organism evidence="1 2">
    <name type="scientific">Xylaria multiplex</name>
    <dbReference type="NCBI Taxonomy" id="323545"/>
    <lineage>
        <taxon>Eukaryota</taxon>
        <taxon>Fungi</taxon>
        <taxon>Dikarya</taxon>
        <taxon>Ascomycota</taxon>
        <taxon>Pezizomycotina</taxon>
        <taxon>Sordariomycetes</taxon>
        <taxon>Xylariomycetidae</taxon>
        <taxon>Xylariales</taxon>
        <taxon>Xylariaceae</taxon>
        <taxon>Xylaria</taxon>
    </lineage>
</organism>
<protein>
    <submittedName>
        <fullName evidence="1">Uncharacterized protein</fullName>
    </submittedName>
</protein>
<gene>
    <name evidence="1" type="ORF">GQX73_g10019</name>
</gene>
<comment type="caution">
    <text evidence="1">The sequence shown here is derived from an EMBL/GenBank/DDBJ whole genome shotgun (WGS) entry which is preliminary data.</text>
</comment>
<evidence type="ECO:0000313" key="1">
    <source>
        <dbReference type="EMBL" id="KAF2963564.1"/>
    </source>
</evidence>
<dbReference type="Proteomes" id="UP000481858">
    <property type="component" value="Unassembled WGS sequence"/>
</dbReference>
<reference evidence="1 2" key="1">
    <citation type="submission" date="2019-12" db="EMBL/GenBank/DDBJ databases">
        <title>Draft genome sequence of the ascomycete Xylaria multiplex DSM 110363.</title>
        <authorList>
            <person name="Buettner E."/>
            <person name="Kellner H."/>
        </authorList>
    </citation>
    <scope>NUCLEOTIDE SEQUENCE [LARGE SCALE GENOMIC DNA]</scope>
    <source>
        <strain evidence="1 2">DSM 110363</strain>
    </source>
</reference>
<dbReference type="OrthoDB" id="4761556at2759"/>
<keyword evidence="2" id="KW-1185">Reference proteome</keyword>